<feature type="transmembrane region" description="Helical" evidence="8">
    <location>
        <begin position="614"/>
        <end position="639"/>
    </location>
</feature>
<evidence type="ECO:0000256" key="4">
    <source>
        <dbReference type="ARBA" id="ARBA00022630"/>
    </source>
</evidence>
<proteinExistence type="inferred from homology"/>
<keyword evidence="14" id="KW-1185">Reference proteome</keyword>
<evidence type="ECO:0000256" key="2">
    <source>
        <dbReference type="ARBA" id="ARBA00009347"/>
    </source>
</evidence>
<feature type="domain" description="DUF6534" evidence="12">
    <location>
        <begin position="625"/>
        <end position="711"/>
    </location>
</feature>
<dbReference type="GO" id="GO:0005737">
    <property type="term" value="C:cytoplasm"/>
    <property type="evidence" value="ECO:0007669"/>
    <property type="project" value="TreeGrafter"/>
</dbReference>
<comment type="similarity">
    <text evidence="2">Belongs to the acyl-CoA dehydrogenase family.</text>
</comment>
<dbReference type="InterPro" id="IPR013786">
    <property type="entry name" value="AcylCoA_DH/ox_N"/>
</dbReference>
<dbReference type="Pfam" id="PF20152">
    <property type="entry name" value="DUF6534"/>
    <property type="match status" value="1"/>
</dbReference>
<dbReference type="GO" id="GO:0033539">
    <property type="term" value="P:fatty acid beta-oxidation using acyl-CoA dehydrogenase"/>
    <property type="evidence" value="ECO:0007669"/>
    <property type="project" value="TreeGrafter"/>
</dbReference>
<keyword evidence="6" id="KW-0560">Oxidoreductase</keyword>
<evidence type="ECO:0000313" key="13">
    <source>
        <dbReference type="EMBL" id="KAF7355117.1"/>
    </source>
</evidence>
<evidence type="ECO:0000259" key="11">
    <source>
        <dbReference type="Pfam" id="PF02771"/>
    </source>
</evidence>
<dbReference type="Gene3D" id="2.40.110.10">
    <property type="entry name" value="Butyryl-CoA Dehydrogenase, subunit A, domain 2"/>
    <property type="match status" value="1"/>
</dbReference>
<dbReference type="GO" id="GO:0050660">
    <property type="term" value="F:flavin adenine dinucleotide binding"/>
    <property type="evidence" value="ECO:0007669"/>
    <property type="project" value="InterPro"/>
</dbReference>
<dbReference type="Pfam" id="PF00441">
    <property type="entry name" value="Acyl-CoA_dh_1"/>
    <property type="match status" value="1"/>
</dbReference>
<sequence>MASHPIVEYTSQASWAMIEDKFSPYAKETLAKLIKFYEEEILPARRLAHAQLPTDEVQRWKTVIPVIEELKGKAKKLGLWNLFLSKAHYPEYGVPLTNLEYAVMAELLGRTGHMGPEVVNCSAPDTGNMEVLAKYGTPEQQKKWLVPLLNGEIRSAFAMTEKFVSSSDATNIRTSIRREGDEIVINGHKWWISGAGDPRTKLHIVMGKSDPGNKSSYHQQSVVLVPSDTPGITIVRPMQVFGYDDAPEGHCEIIYDNVRVPLSNLVLGWGRGFEIIQGRLGPGRIHHCMRAIGAASEALDAMLRRVTDPSRKTFGKYLHEHGAVIAEIAKSRAEIEGARMLVLSAALQIDKYQAKGALKEIGIAKFVVPSMALTVVDRAIQSFGAEGVCQDQALARTWAGLRTLRIADGPDAVHIQQVGQRELKRAPGLRISRMSRQLWRFAVLEARIMADSIPASELAALIAGVKQIFATSFIGFSLATTIYGISILQVYLYYRNYPADRFSLKFMVALLFLLDTLCTIFVAHSLYTFYVLNFEQNPLIDLVIPWSFSTEKLLVTLITFIAQLFYAHAIWKVTVNKFVAGFIIFLAVACLALGLVTTVEIFTIFNVIGTRKFSIISGLVQGLAALNDVIISIAMIYYLHHNRSGLPSTTLFVDKLILYAVSRGTLTAVCQILFLVTNVALPGSTFWQPWHQMVGKLYVNSVYATLNVRASFTKSETPRDMELSMDSSNHPKPITFTPMKPTDSGALTSSAFTSSGGGGEK</sequence>
<evidence type="ECO:0000256" key="1">
    <source>
        <dbReference type="ARBA" id="ARBA00001974"/>
    </source>
</evidence>
<feature type="transmembrane region" description="Helical" evidence="8">
    <location>
        <begin position="578"/>
        <end position="608"/>
    </location>
</feature>
<dbReference type="InterPro" id="IPR006091">
    <property type="entry name" value="Acyl-CoA_Oxase/DH_mid-dom"/>
</dbReference>
<feature type="transmembrane region" description="Helical" evidence="8">
    <location>
        <begin position="506"/>
        <end position="532"/>
    </location>
</feature>
<dbReference type="PANTHER" id="PTHR48083">
    <property type="entry name" value="MEDIUM-CHAIN SPECIFIC ACYL-COA DEHYDROGENASE, MITOCHONDRIAL-RELATED"/>
    <property type="match status" value="1"/>
</dbReference>
<name>A0A8H6YAX8_9AGAR</name>
<feature type="transmembrane region" description="Helical" evidence="8">
    <location>
        <begin position="552"/>
        <end position="571"/>
    </location>
</feature>
<protein>
    <recommendedName>
        <fullName evidence="15">Acyl-CoA dehydrogenase</fullName>
    </recommendedName>
</protein>
<dbReference type="InterPro" id="IPR009100">
    <property type="entry name" value="AcylCoA_DH/oxidase_NM_dom_sf"/>
</dbReference>
<dbReference type="PANTHER" id="PTHR48083:SF13">
    <property type="entry name" value="ACYL-COA DEHYDROGENASE FAMILY MEMBER 11"/>
    <property type="match status" value="1"/>
</dbReference>
<keyword evidence="5" id="KW-0274">FAD</keyword>
<keyword evidence="4" id="KW-0285">Flavoprotein</keyword>
<keyword evidence="8" id="KW-0472">Membrane</keyword>
<dbReference type="Gene3D" id="1.20.140.10">
    <property type="entry name" value="Butyryl-CoA Dehydrogenase, subunit A, domain 3"/>
    <property type="match status" value="1"/>
</dbReference>
<feature type="region of interest" description="Disordered" evidence="7">
    <location>
        <begin position="719"/>
        <end position="761"/>
    </location>
</feature>
<dbReference type="InterPro" id="IPR037069">
    <property type="entry name" value="AcylCoA_DH/ox_N_sf"/>
</dbReference>
<dbReference type="Proteomes" id="UP000623467">
    <property type="component" value="Unassembled WGS sequence"/>
</dbReference>
<dbReference type="Gene3D" id="1.10.540.10">
    <property type="entry name" value="Acyl-CoA dehydrogenase/oxidase, N-terminal domain"/>
    <property type="match status" value="1"/>
</dbReference>
<evidence type="ECO:0000256" key="6">
    <source>
        <dbReference type="ARBA" id="ARBA00023002"/>
    </source>
</evidence>
<feature type="domain" description="Acyl-CoA dehydrogenase/oxidase N-terminal" evidence="11">
    <location>
        <begin position="44"/>
        <end position="152"/>
    </location>
</feature>
<comment type="cofactor">
    <cofactor evidence="1">
        <name>FAD</name>
        <dbReference type="ChEBI" id="CHEBI:57692"/>
    </cofactor>
</comment>
<feature type="domain" description="Acyl-CoA oxidase/dehydrogenase middle" evidence="10">
    <location>
        <begin position="156"/>
        <end position="258"/>
    </location>
</feature>
<feature type="domain" description="Acyl-CoA dehydrogenase/oxidase C-terminal" evidence="9">
    <location>
        <begin position="270"/>
        <end position="421"/>
    </location>
</feature>
<feature type="compositionally biased region" description="Low complexity" evidence="7">
    <location>
        <begin position="744"/>
        <end position="754"/>
    </location>
</feature>
<dbReference type="FunFam" id="2.40.110.10:FF:000002">
    <property type="entry name" value="Acyl-CoA dehydrogenase fadE12"/>
    <property type="match status" value="1"/>
</dbReference>
<evidence type="ECO:0000256" key="7">
    <source>
        <dbReference type="SAM" id="MobiDB-lite"/>
    </source>
</evidence>
<dbReference type="AlphaFoldDB" id="A0A8H6YAX8"/>
<evidence type="ECO:0000256" key="3">
    <source>
        <dbReference type="ARBA" id="ARBA00011738"/>
    </source>
</evidence>
<evidence type="ECO:0000259" key="9">
    <source>
        <dbReference type="Pfam" id="PF00441"/>
    </source>
</evidence>
<dbReference type="InterPro" id="IPR045339">
    <property type="entry name" value="DUF6534"/>
</dbReference>
<evidence type="ECO:0000259" key="12">
    <source>
        <dbReference type="Pfam" id="PF20152"/>
    </source>
</evidence>
<organism evidence="13 14">
    <name type="scientific">Mycena sanguinolenta</name>
    <dbReference type="NCBI Taxonomy" id="230812"/>
    <lineage>
        <taxon>Eukaryota</taxon>
        <taxon>Fungi</taxon>
        <taxon>Dikarya</taxon>
        <taxon>Basidiomycota</taxon>
        <taxon>Agaricomycotina</taxon>
        <taxon>Agaricomycetes</taxon>
        <taxon>Agaricomycetidae</taxon>
        <taxon>Agaricales</taxon>
        <taxon>Marasmiineae</taxon>
        <taxon>Mycenaceae</taxon>
        <taxon>Mycena</taxon>
    </lineage>
</organism>
<evidence type="ECO:0000256" key="5">
    <source>
        <dbReference type="ARBA" id="ARBA00022827"/>
    </source>
</evidence>
<comment type="caution">
    <text evidence="13">The sequence shown here is derived from an EMBL/GenBank/DDBJ whole genome shotgun (WGS) entry which is preliminary data.</text>
</comment>
<dbReference type="EMBL" id="JACAZH010000011">
    <property type="protein sequence ID" value="KAF7355117.1"/>
    <property type="molecule type" value="Genomic_DNA"/>
</dbReference>
<evidence type="ECO:0000313" key="14">
    <source>
        <dbReference type="Proteomes" id="UP000623467"/>
    </source>
</evidence>
<comment type="subunit">
    <text evidence="3">Homodimer.</text>
</comment>
<gene>
    <name evidence="13" type="ORF">MSAN_01427300</name>
</gene>
<dbReference type="SUPFAM" id="SSF56645">
    <property type="entry name" value="Acyl-CoA dehydrogenase NM domain-like"/>
    <property type="match status" value="1"/>
</dbReference>
<dbReference type="InterPro" id="IPR036250">
    <property type="entry name" value="AcylCo_DH-like_C"/>
</dbReference>
<dbReference type="GO" id="GO:0003995">
    <property type="term" value="F:acyl-CoA dehydrogenase activity"/>
    <property type="evidence" value="ECO:0007669"/>
    <property type="project" value="TreeGrafter"/>
</dbReference>
<reference evidence="13" key="1">
    <citation type="submission" date="2020-05" db="EMBL/GenBank/DDBJ databases">
        <title>Mycena genomes resolve the evolution of fungal bioluminescence.</title>
        <authorList>
            <person name="Tsai I.J."/>
        </authorList>
    </citation>
    <scope>NUCLEOTIDE SEQUENCE</scope>
    <source>
        <strain evidence="13">160909Yilan</strain>
    </source>
</reference>
<dbReference type="InterPro" id="IPR050741">
    <property type="entry name" value="Acyl-CoA_dehydrogenase"/>
</dbReference>
<keyword evidence="8" id="KW-0812">Transmembrane</keyword>
<dbReference type="InterPro" id="IPR009075">
    <property type="entry name" value="AcylCo_DH/oxidase_C"/>
</dbReference>
<dbReference type="InterPro" id="IPR046373">
    <property type="entry name" value="Acyl-CoA_Oxase/DH_mid-dom_sf"/>
</dbReference>
<accession>A0A8H6YAX8</accession>
<evidence type="ECO:0000256" key="8">
    <source>
        <dbReference type="SAM" id="Phobius"/>
    </source>
</evidence>
<dbReference type="Pfam" id="PF02771">
    <property type="entry name" value="Acyl-CoA_dh_N"/>
    <property type="match status" value="1"/>
</dbReference>
<evidence type="ECO:0008006" key="15">
    <source>
        <dbReference type="Google" id="ProtNLM"/>
    </source>
</evidence>
<dbReference type="Pfam" id="PF02770">
    <property type="entry name" value="Acyl-CoA_dh_M"/>
    <property type="match status" value="1"/>
</dbReference>
<dbReference type="OrthoDB" id="434771at2759"/>
<keyword evidence="8" id="KW-1133">Transmembrane helix</keyword>
<evidence type="ECO:0000259" key="10">
    <source>
        <dbReference type="Pfam" id="PF02770"/>
    </source>
</evidence>
<dbReference type="SUPFAM" id="SSF47203">
    <property type="entry name" value="Acyl-CoA dehydrogenase C-terminal domain-like"/>
    <property type="match status" value="1"/>
</dbReference>
<feature type="transmembrane region" description="Helical" evidence="8">
    <location>
        <begin position="473"/>
        <end position="494"/>
    </location>
</feature>